<name>A0A0G4IDA3_9ALVE</name>
<dbReference type="VEuPathDB" id="CryptoDB:Cvel_116"/>
<feature type="transmembrane region" description="Helical" evidence="2">
    <location>
        <begin position="247"/>
        <end position="267"/>
    </location>
</feature>
<evidence type="ECO:0000313" key="4">
    <source>
        <dbReference type="EMBL" id="CEM55105.1"/>
    </source>
</evidence>
<gene>
    <name evidence="4" type="ORF">Cvel_116</name>
</gene>
<keyword evidence="2" id="KW-0812">Transmembrane</keyword>
<feature type="compositionally biased region" description="Basic and acidic residues" evidence="1">
    <location>
        <begin position="206"/>
        <end position="215"/>
    </location>
</feature>
<keyword evidence="3" id="KW-0732">Signal</keyword>
<feature type="compositionally biased region" description="Basic and acidic residues" evidence="1">
    <location>
        <begin position="170"/>
        <end position="182"/>
    </location>
</feature>
<proteinExistence type="predicted"/>
<evidence type="ECO:0000256" key="3">
    <source>
        <dbReference type="SAM" id="SignalP"/>
    </source>
</evidence>
<dbReference type="AlphaFoldDB" id="A0A0G4IDA3"/>
<feature type="signal peptide" evidence="3">
    <location>
        <begin position="1"/>
        <end position="21"/>
    </location>
</feature>
<evidence type="ECO:0000256" key="2">
    <source>
        <dbReference type="SAM" id="Phobius"/>
    </source>
</evidence>
<reference evidence="4" key="1">
    <citation type="submission" date="2014-11" db="EMBL/GenBank/DDBJ databases">
        <authorList>
            <person name="Otto D Thomas"/>
            <person name="Naeem Raeece"/>
        </authorList>
    </citation>
    <scope>NUCLEOTIDE SEQUENCE</scope>
</reference>
<feature type="region of interest" description="Disordered" evidence="1">
    <location>
        <begin position="165"/>
        <end position="241"/>
    </location>
</feature>
<sequence>MTTSASFVTLIAVACLVLTEAQEKYFCDGEGRRTFDLSGCKKFKVSDNKHPETWTPFENALRIGMSEGKGLPTQIQMVSTDPDIDFKTSWKPDHLYKKGKMLSIVQEWVGDKDEDSWRCIKIRDEFDMTFFTIDVAEDGTVRPTMLCKFEDKSQMMAFCTMETRSSFCDPPKEETEKDKDSDTPTDPTQEQDTAGKDTSTDTAADPARDGPKDTSADPATQKSEGTDANGPSSDPAGPKKKGMGSGLLIGIAVIVVVAGVSGAAVWYRRRMSVNTAPLLDNA</sequence>
<protein>
    <submittedName>
        <fullName evidence="4">Uncharacterized protein</fullName>
    </submittedName>
</protein>
<feature type="chain" id="PRO_5005192454" evidence="3">
    <location>
        <begin position="22"/>
        <end position="282"/>
    </location>
</feature>
<dbReference type="PhylomeDB" id="A0A0G4IDA3"/>
<dbReference type="EMBL" id="CDMZ01005843">
    <property type="protein sequence ID" value="CEM55105.1"/>
    <property type="molecule type" value="Genomic_DNA"/>
</dbReference>
<keyword evidence="2" id="KW-1133">Transmembrane helix</keyword>
<keyword evidence="2" id="KW-0472">Membrane</keyword>
<evidence type="ECO:0000256" key="1">
    <source>
        <dbReference type="SAM" id="MobiDB-lite"/>
    </source>
</evidence>
<accession>A0A0G4IDA3</accession>
<organism evidence="4">
    <name type="scientific">Chromera velia CCMP2878</name>
    <dbReference type="NCBI Taxonomy" id="1169474"/>
    <lineage>
        <taxon>Eukaryota</taxon>
        <taxon>Sar</taxon>
        <taxon>Alveolata</taxon>
        <taxon>Colpodellida</taxon>
        <taxon>Chromeraceae</taxon>
        <taxon>Chromera</taxon>
    </lineage>
</organism>